<dbReference type="EMBL" id="JAHRIP010047413">
    <property type="protein sequence ID" value="MEQ2298665.1"/>
    <property type="molecule type" value="Genomic_DNA"/>
</dbReference>
<organism evidence="3 4">
    <name type="scientific">Ameca splendens</name>
    <dbReference type="NCBI Taxonomy" id="208324"/>
    <lineage>
        <taxon>Eukaryota</taxon>
        <taxon>Metazoa</taxon>
        <taxon>Chordata</taxon>
        <taxon>Craniata</taxon>
        <taxon>Vertebrata</taxon>
        <taxon>Euteleostomi</taxon>
        <taxon>Actinopterygii</taxon>
        <taxon>Neopterygii</taxon>
        <taxon>Teleostei</taxon>
        <taxon>Neoteleostei</taxon>
        <taxon>Acanthomorphata</taxon>
        <taxon>Ovalentaria</taxon>
        <taxon>Atherinomorphae</taxon>
        <taxon>Cyprinodontiformes</taxon>
        <taxon>Goodeidae</taxon>
        <taxon>Ameca</taxon>
    </lineage>
</organism>
<keyword evidence="2" id="KW-0472">Membrane</keyword>
<evidence type="ECO:0000256" key="2">
    <source>
        <dbReference type="SAM" id="Phobius"/>
    </source>
</evidence>
<comment type="caution">
    <text evidence="3">The sequence shown here is derived from an EMBL/GenBank/DDBJ whole genome shotgun (WGS) entry which is preliminary data.</text>
</comment>
<evidence type="ECO:0008006" key="5">
    <source>
        <dbReference type="Google" id="ProtNLM"/>
    </source>
</evidence>
<proteinExistence type="predicted"/>
<feature type="transmembrane region" description="Helical" evidence="2">
    <location>
        <begin position="127"/>
        <end position="147"/>
    </location>
</feature>
<reference evidence="3 4" key="1">
    <citation type="submission" date="2021-06" db="EMBL/GenBank/DDBJ databases">
        <authorList>
            <person name="Palmer J.M."/>
        </authorList>
    </citation>
    <scope>NUCLEOTIDE SEQUENCE [LARGE SCALE GENOMIC DNA]</scope>
    <source>
        <strain evidence="3 4">AS_MEX2019</strain>
        <tissue evidence="3">Muscle</tissue>
    </source>
</reference>
<keyword evidence="2" id="KW-0812">Transmembrane</keyword>
<feature type="compositionally biased region" description="Basic and acidic residues" evidence="1">
    <location>
        <begin position="54"/>
        <end position="64"/>
    </location>
</feature>
<accession>A0ABV0YYG0</accession>
<protein>
    <recommendedName>
        <fullName evidence="5">Inactive N-acetylated-alpha-linked acidic dipeptidase-like protein 2</fullName>
    </recommendedName>
</protein>
<gene>
    <name evidence="3" type="ORF">AMECASPLE_007587</name>
</gene>
<keyword evidence="4" id="KW-1185">Reference proteome</keyword>
<evidence type="ECO:0000313" key="4">
    <source>
        <dbReference type="Proteomes" id="UP001469553"/>
    </source>
</evidence>
<evidence type="ECO:0000256" key="1">
    <source>
        <dbReference type="SAM" id="MobiDB-lite"/>
    </source>
</evidence>
<evidence type="ECO:0000313" key="3">
    <source>
        <dbReference type="EMBL" id="MEQ2298665.1"/>
    </source>
</evidence>
<keyword evidence="2" id="KW-1133">Transmembrane helix</keyword>
<dbReference type="Proteomes" id="UP001469553">
    <property type="component" value="Unassembled WGS sequence"/>
</dbReference>
<feature type="region of interest" description="Disordered" evidence="1">
    <location>
        <begin position="49"/>
        <end position="94"/>
    </location>
</feature>
<sequence length="210" mass="23355">MHYVGLVTGDFMAYSKVCDAQTGPLDGEVLHCSGSLELDWDLDKEELQEAGPCSERKQMQHGDCQRSGCSDTGPDPDPDPEFMEPIPNSVSVSPHGRFERLQEDPNYISHFTRTTVHKGQRRLHCFILRYVLAGVGIFVLGILVGLFTHTSSKRPTIPLPESLDLLEELLRGIKADKIDALHNSASDTDVEQEGLVRSLCLNSHWNLLTT</sequence>
<name>A0ABV0YYG0_9TELE</name>